<dbReference type="InterPro" id="IPR016181">
    <property type="entry name" value="Acyl_CoA_acyltransferase"/>
</dbReference>
<comment type="caution">
    <text evidence="2">The sequence shown here is derived from an EMBL/GenBank/DDBJ whole genome shotgun (WGS) entry which is preliminary data.</text>
</comment>
<dbReference type="RefSeq" id="WP_311494099.1">
    <property type="nucleotide sequence ID" value="NZ_JAVRHO010000005.1"/>
</dbReference>
<sequence>MKVRLRKIYYGDVEMLFNWRNHPAIRQNSFDTSKLSMAGHKEWFVNVLNNDDIITYILEIGEIPVGVIRFDVEGQILAKINYFIDPSQQGKGYGSKILALGVKRVFKENSALKKVYGLVLKDNLASIKIFKKLSFDKVWENTSELKFEKSIE</sequence>
<dbReference type="PROSITE" id="PS51186">
    <property type="entry name" value="GNAT"/>
    <property type="match status" value="1"/>
</dbReference>
<evidence type="ECO:0000313" key="3">
    <source>
        <dbReference type="Proteomes" id="UP001245285"/>
    </source>
</evidence>
<dbReference type="Proteomes" id="UP001245285">
    <property type="component" value="Unassembled WGS sequence"/>
</dbReference>
<dbReference type="PANTHER" id="PTHR43415:SF3">
    <property type="entry name" value="GNAT-FAMILY ACETYLTRANSFERASE"/>
    <property type="match status" value="1"/>
</dbReference>
<organism evidence="2 3">
    <name type="scientific">Autumnicola lenta</name>
    <dbReference type="NCBI Taxonomy" id="3075593"/>
    <lineage>
        <taxon>Bacteria</taxon>
        <taxon>Pseudomonadati</taxon>
        <taxon>Bacteroidota</taxon>
        <taxon>Flavobacteriia</taxon>
        <taxon>Flavobacteriales</taxon>
        <taxon>Flavobacteriaceae</taxon>
        <taxon>Autumnicola</taxon>
    </lineage>
</organism>
<accession>A0ABU3CI60</accession>
<reference evidence="2 3" key="1">
    <citation type="submission" date="2023-09" db="EMBL/GenBank/DDBJ databases">
        <authorList>
            <person name="Rey-Velasco X."/>
        </authorList>
    </citation>
    <scope>NUCLEOTIDE SEQUENCE [LARGE SCALE GENOMIC DNA]</scope>
    <source>
        <strain evidence="2 3">F260</strain>
    </source>
</reference>
<dbReference type="Pfam" id="PF13302">
    <property type="entry name" value="Acetyltransf_3"/>
    <property type="match status" value="1"/>
</dbReference>
<dbReference type="CDD" id="cd04301">
    <property type="entry name" value="NAT_SF"/>
    <property type="match status" value="1"/>
</dbReference>
<evidence type="ECO:0000259" key="1">
    <source>
        <dbReference type="PROSITE" id="PS51186"/>
    </source>
</evidence>
<name>A0ABU3CI60_9FLAO</name>
<dbReference type="EMBL" id="JAVRHO010000005">
    <property type="protein sequence ID" value="MDT0645912.1"/>
    <property type="molecule type" value="Genomic_DNA"/>
</dbReference>
<proteinExistence type="predicted"/>
<gene>
    <name evidence="2" type="ORF">RM545_04360</name>
</gene>
<protein>
    <submittedName>
        <fullName evidence="2">GNAT family N-acetyltransferase</fullName>
    </submittedName>
</protein>
<dbReference type="PANTHER" id="PTHR43415">
    <property type="entry name" value="SPERMIDINE N(1)-ACETYLTRANSFERASE"/>
    <property type="match status" value="1"/>
</dbReference>
<dbReference type="InterPro" id="IPR000182">
    <property type="entry name" value="GNAT_dom"/>
</dbReference>
<dbReference type="Gene3D" id="3.40.630.30">
    <property type="match status" value="1"/>
</dbReference>
<evidence type="ECO:0000313" key="2">
    <source>
        <dbReference type="EMBL" id="MDT0645912.1"/>
    </source>
</evidence>
<dbReference type="SUPFAM" id="SSF55729">
    <property type="entry name" value="Acyl-CoA N-acyltransferases (Nat)"/>
    <property type="match status" value="1"/>
</dbReference>
<feature type="domain" description="N-acetyltransferase" evidence="1">
    <location>
        <begin position="3"/>
        <end position="152"/>
    </location>
</feature>
<keyword evidence="3" id="KW-1185">Reference proteome</keyword>